<dbReference type="FunFam" id="2.10.230.10:FF:000002">
    <property type="entry name" value="Molecular chaperone DnaJ"/>
    <property type="match status" value="1"/>
</dbReference>
<reference evidence="9" key="1">
    <citation type="submission" date="2021-08" db="EMBL/GenBank/DDBJ databases">
        <title>WGS assembly of Ceratopteris richardii.</title>
        <authorList>
            <person name="Marchant D.B."/>
            <person name="Chen G."/>
            <person name="Jenkins J."/>
            <person name="Shu S."/>
            <person name="Leebens-Mack J."/>
            <person name="Grimwood J."/>
            <person name="Schmutz J."/>
            <person name="Soltis P."/>
            <person name="Soltis D."/>
            <person name="Chen Z.-H."/>
        </authorList>
    </citation>
    <scope>NUCLEOTIDE SEQUENCE</scope>
    <source>
        <strain evidence="9">Whitten #5841</strain>
        <tissue evidence="9">Leaf</tissue>
    </source>
</reference>
<dbReference type="GO" id="GO:0005524">
    <property type="term" value="F:ATP binding"/>
    <property type="evidence" value="ECO:0007669"/>
    <property type="project" value="InterPro"/>
</dbReference>
<dbReference type="SUPFAM" id="SSF46565">
    <property type="entry name" value="Chaperone J-domain"/>
    <property type="match status" value="1"/>
</dbReference>
<keyword evidence="2" id="KW-0677">Repeat</keyword>
<dbReference type="PANTHER" id="PTHR43096:SF52">
    <property type="entry name" value="DNAJ HOMOLOG 1, MITOCHONDRIAL-RELATED"/>
    <property type="match status" value="1"/>
</dbReference>
<dbReference type="Proteomes" id="UP000825935">
    <property type="component" value="Chromosome 30"/>
</dbReference>
<dbReference type="Gene3D" id="2.60.260.20">
    <property type="entry name" value="Urease metallochaperone UreE, N-terminal domain"/>
    <property type="match status" value="2"/>
</dbReference>
<evidence type="ECO:0000313" key="10">
    <source>
        <dbReference type="Proteomes" id="UP000825935"/>
    </source>
</evidence>
<dbReference type="Pfam" id="PF01556">
    <property type="entry name" value="DnaJ_C"/>
    <property type="match status" value="1"/>
</dbReference>
<dbReference type="NCBIfam" id="NF008035">
    <property type="entry name" value="PRK10767.1"/>
    <property type="match status" value="1"/>
</dbReference>
<dbReference type="InterPro" id="IPR012724">
    <property type="entry name" value="DnaJ"/>
</dbReference>
<dbReference type="GO" id="GO:0031072">
    <property type="term" value="F:heat shock protein binding"/>
    <property type="evidence" value="ECO:0007669"/>
    <property type="project" value="InterPro"/>
</dbReference>
<dbReference type="GO" id="GO:0009408">
    <property type="term" value="P:response to heat"/>
    <property type="evidence" value="ECO:0007669"/>
    <property type="project" value="InterPro"/>
</dbReference>
<feature type="domain" description="J" evidence="7">
    <location>
        <begin position="83"/>
        <end position="148"/>
    </location>
</feature>
<dbReference type="CDD" id="cd10719">
    <property type="entry name" value="DnaJ_zf"/>
    <property type="match status" value="1"/>
</dbReference>
<dbReference type="FunFam" id="2.60.260.20:FF:000005">
    <property type="entry name" value="Chaperone protein dnaJ 1, mitochondrial"/>
    <property type="match status" value="1"/>
</dbReference>
<dbReference type="OrthoDB" id="10256793at2759"/>
<organism evidence="9 10">
    <name type="scientific">Ceratopteris richardii</name>
    <name type="common">Triangle waterfern</name>
    <dbReference type="NCBI Taxonomy" id="49495"/>
    <lineage>
        <taxon>Eukaryota</taxon>
        <taxon>Viridiplantae</taxon>
        <taxon>Streptophyta</taxon>
        <taxon>Embryophyta</taxon>
        <taxon>Tracheophyta</taxon>
        <taxon>Polypodiopsida</taxon>
        <taxon>Polypodiidae</taxon>
        <taxon>Polypodiales</taxon>
        <taxon>Pteridineae</taxon>
        <taxon>Pteridaceae</taxon>
        <taxon>Parkerioideae</taxon>
        <taxon>Ceratopteris</taxon>
    </lineage>
</organism>
<dbReference type="CDD" id="cd10747">
    <property type="entry name" value="DnaJ_C"/>
    <property type="match status" value="1"/>
</dbReference>
<proteinExistence type="inferred from homology"/>
<dbReference type="GO" id="GO:0051082">
    <property type="term" value="F:unfolded protein binding"/>
    <property type="evidence" value="ECO:0007669"/>
    <property type="project" value="InterPro"/>
</dbReference>
<dbReference type="Gene3D" id="2.10.230.10">
    <property type="entry name" value="Heat shock protein DnaJ, cysteine-rich domain"/>
    <property type="match status" value="1"/>
</dbReference>
<accession>A0A8T2R1N4</accession>
<dbReference type="EMBL" id="CM035435">
    <property type="protein sequence ID" value="KAH7289850.1"/>
    <property type="molecule type" value="Genomic_DNA"/>
</dbReference>
<feature type="zinc finger region" description="CR-type" evidence="6">
    <location>
        <begin position="210"/>
        <end position="288"/>
    </location>
</feature>
<keyword evidence="5" id="KW-0143">Chaperone</keyword>
<dbReference type="Gene3D" id="1.10.287.110">
    <property type="entry name" value="DnaJ domain"/>
    <property type="match status" value="1"/>
</dbReference>
<dbReference type="PANTHER" id="PTHR43096">
    <property type="entry name" value="DNAJ HOMOLOG 1, MITOCHONDRIAL-RELATED"/>
    <property type="match status" value="1"/>
</dbReference>
<comment type="caution">
    <text evidence="9">The sequence shown here is derived from an EMBL/GenBank/DDBJ whole genome shotgun (WGS) entry which is preliminary data.</text>
</comment>
<dbReference type="PROSITE" id="PS50076">
    <property type="entry name" value="DNAJ_2"/>
    <property type="match status" value="1"/>
</dbReference>
<dbReference type="OMA" id="RAQDFAY"/>
<dbReference type="SMART" id="SM00271">
    <property type="entry name" value="DnaJ"/>
    <property type="match status" value="1"/>
</dbReference>
<dbReference type="InterPro" id="IPR018253">
    <property type="entry name" value="DnaJ_domain_CS"/>
</dbReference>
<feature type="domain" description="CR-type" evidence="8">
    <location>
        <begin position="210"/>
        <end position="288"/>
    </location>
</feature>
<evidence type="ECO:0000313" key="9">
    <source>
        <dbReference type="EMBL" id="KAH7289850.1"/>
    </source>
</evidence>
<dbReference type="InterPro" id="IPR001305">
    <property type="entry name" value="HSP_DnaJ_Cys-rich_dom"/>
</dbReference>
<protein>
    <submittedName>
        <fullName evidence="9">Uncharacterized protein</fullName>
    </submittedName>
</protein>
<dbReference type="CDD" id="cd06257">
    <property type="entry name" value="DnaJ"/>
    <property type="match status" value="1"/>
</dbReference>
<dbReference type="GO" id="GO:0042026">
    <property type="term" value="P:protein refolding"/>
    <property type="evidence" value="ECO:0007669"/>
    <property type="project" value="TreeGrafter"/>
</dbReference>
<dbReference type="PRINTS" id="PR00625">
    <property type="entry name" value="JDOMAIN"/>
</dbReference>
<dbReference type="InterPro" id="IPR036410">
    <property type="entry name" value="HSP_DnaJ_Cys-rich_dom_sf"/>
</dbReference>
<dbReference type="PROSITE" id="PS51188">
    <property type="entry name" value="ZF_CR"/>
    <property type="match status" value="1"/>
</dbReference>
<dbReference type="SUPFAM" id="SSF57938">
    <property type="entry name" value="DnaJ/Hsp40 cysteine-rich domain"/>
    <property type="match status" value="1"/>
</dbReference>
<keyword evidence="4 6" id="KW-0862">Zinc</keyword>
<evidence type="ECO:0000259" key="8">
    <source>
        <dbReference type="PROSITE" id="PS51188"/>
    </source>
</evidence>
<dbReference type="Pfam" id="PF00684">
    <property type="entry name" value="DnaJ_CXXCXGXG"/>
    <property type="match status" value="1"/>
</dbReference>
<dbReference type="AlphaFoldDB" id="A0A8T2R1N4"/>
<dbReference type="InterPro" id="IPR036869">
    <property type="entry name" value="J_dom_sf"/>
</dbReference>
<dbReference type="SUPFAM" id="SSF49493">
    <property type="entry name" value="HSP40/DnaJ peptide-binding domain"/>
    <property type="match status" value="2"/>
</dbReference>
<evidence type="ECO:0000259" key="7">
    <source>
        <dbReference type="PROSITE" id="PS50076"/>
    </source>
</evidence>
<dbReference type="Pfam" id="PF00226">
    <property type="entry name" value="DnaJ"/>
    <property type="match status" value="1"/>
</dbReference>
<gene>
    <name evidence="9" type="ORF">KP509_30G021400</name>
</gene>
<sequence length="438" mass="47975">MGRAALLHKYYCYSHNLRHLGRHRILANVICGDEQNWRLRQIWSSARSHGFTANQGKKLCMRVGTYTGLYREFHATGTSHSRDYYEVLGLSRDASSSEIKKAYYALAKIHHPDMNKGDSDAEKRFQEIQKAYEVLKDDEKRALYDQVGPSAYEQMGSGGDAGPGFDDGGFGFPFSDLSGMWSEFKENFEFDPAENIEIPVELSFMESVKGCTKKVEYNTNVRCNLCKGTGAAPGAKAQVCKSCRGRGSTCFSKGFVSFETTCSACGGEGRVIKENCKSCYGVGTFPKLKEVEIDFPPGVKNGETLRLAGEGGAGPRGHPPGDLFVKLKVLPDPIFRRQGSDVHVDSSISFTQAILGGTVQVPTLTGHAVLKILPGTQPGQKLCLKGKGIKAHHKPPGNQVVNIRVEMPKTLTRRQRLIIEELAKEEVESETPAAAATG</sequence>
<name>A0A8T2R1N4_CERRI</name>
<evidence type="ECO:0000256" key="6">
    <source>
        <dbReference type="PROSITE-ProRule" id="PRU00546"/>
    </source>
</evidence>
<evidence type="ECO:0000256" key="4">
    <source>
        <dbReference type="ARBA" id="ARBA00022833"/>
    </source>
</evidence>
<dbReference type="InterPro" id="IPR001623">
    <property type="entry name" value="DnaJ_domain"/>
</dbReference>
<dbReference type="GO" id="GO:0008270">
    <property type="term" value="F:zinc ion binding"/>
    <property type="evidence" value="ECO:0007669"/>
    <property type="project" value="UniProtKB-KW"/>
</dbReference>
<dbReference type="InterPro" id="IPR002939">
    <property type="entry name" value="DnaJ_C"/>
</dbReference>
<evidence type="ECO:0000256" key="1">
    <source>
        <dbReference type="ARBA" id="ARBA00022723"/>
    </source>
</evidence>
<evidence type="ECO:0000256" key="3">
    <source>
        <dbReference type="ARBA" id="ARBA00022771"/>
    </source>
</evidence>
<keyword evidence="1 6" id="KW-0479">Metal-binding</keyword>
<dbReference type="PROSITE" id="PS00636">
    <property type="entry name" value="DNAJ_1"/>
    <property type="match status" value="1"/>
</dbReference>
<keyword evidence="3 6" id="KW-0863">Zinc-finger</keyword>
<dbReference type="EMBL" id="CM035435">
    <property type="protein sequence ID" value="KAH7289851.1"/>
    <property type="molecule type" value="Genomic_DNA"/>
</dbReference>
<evidence type="ECO:0000256" key="2">
    <source>
        <dbReference type="ARBA" id="ARBA00022737"/>
    </source>
</evidence>
<dbReference type="InterPro" id="IPR008971">
    <property type="entry name" value="HSP40/DnaJ_pept-bd"/>
</dbReference>
<dbReference type="HAMAP" id="MF_01152">
    <property type="entry name" value="DnaJ"/>
    <property type="match status" value="1"/>
</dbReference>
<keyword evidence="10" id="KW-1185">Reference proteome</keyword>
<dbReference type="GO" id="GO:0005737">
    <property type="term" value="C:cytoplasm"/>
    <property type="evidence" value="ECO:0007669"/>
    <property type="project" value="TreeGrafter"/>
</dbReference>
<evidence type="ECO:0000256" key="5">
    <source>
        <dbReference type="ARBA" id="ARBA00023186"/>
    </source>
</evidence>